<feature type="compositionally biased region" description="Basic residues" evidence="2">
    <location>
        <begin position="38"/>
        <end position="50"/>
    </location>
</feature>
<feature type="region of interest" description="Disordered" evidence="2">
    <location>
        <begin position="363"/>
        <end position="435"/>
    </location>
</feature>
<feature type="compositionally biased region" description="Acidic residues" evidence="2">
    <location>
        <begin position="370"/>
        <end position="381"/>
    </location>
</feature>
<accession>A0AAV8A634</accession>
<dbReference type="Proteomes" id="UP001146793">
    <property type="component" value="Unassembled WGS sequence"/>
</dbReference>
<feature type="compositionally biased region" description="Basic residues" evidence="2">
    <location>
        <begin position="398"/>
        <end position="416"/>
    </location>
</feature>
<evidence type="ECO:0000313" key="4">
    <source>
        <dbReference type="Proteomes" id="UP001146793"/>
    </source>
</evidence>
<dbReference type="EMBL" id="JANTQA010000012">
    <property type="protein sequence ID" value="KAJ3449233.1"/>
    <property type="molecule type" value="Genomic_DNA"/>
</dbReference>
<organism evidence="3 4">
    <name type="scientific">Anaeramoeba flamelloides</name>
    <dbReference type="NCBI Taxonomy" id="1746091"/>
    <lineage>
        <taxon>Eukaryota</taxon>
        <taxon>Metamonada</taxon>
        <taxon>Anaeramoebidae</taxon>
        <taxon>Anaeramoeba</taxon>
    </lineage>
</organism>
<sequence>MLEDFQTLGKFITKNQTKKEKKKEENKPKQKNVETKKKETKKHRKPKKKTQKENGSFANFSKNLMIDLDLKFFDLQDLFGLHLFSTIQDYQVFSLSAVHNSFVQSKLFDHLGITQQFLDRWLARIEQIYIQNEILLFTSHSSKNTKNKFQLSPYWKQHFLKIWTKELETIFKQNNKNYFLFSKARRSKAIGMTSYLTFQKLRNGSNTRETISQRTGFNKQRISVVLSIFKGLGFVKEQKGQLFFQKNLAQILPYLKDYNLRLVELRKKRRNLSLQGKQLAEKLLSRMSKTNQDLGNNNKTKELKHIEIYKNIIAKMNPKKEKYICEIVIHKSNINKNNTLNNIENDVKKNNFNKNYNNFIDNRQQQQQQPEEEDEDEEEEETQKKSTTNIYKENKNQRYQRHKLKSNKKKKKKKKDKPSEKINPPKQFYVRQKEKNIIKKNSNYLRKKKIQSNSLKKINAKIKNEKHKDFNSKNKIKAKNKKKKNSTINKQASNKRTRIISPNMKNRNKINIIESPINYKIIPFEKNKKKKPLTSYTQSINDPQELKMFIDDKQQLQTINNSKEPPQILLSIQQNQKHPTLTISFPKMGDSDYWLQSYGNHDNENEKKNKDFVRNKKKIQKDKESTSKNFKMEQKQPNLINANTPFDSKILYNSTQTPDITPASLFTNNTKPTPTSVNTPNFWNIYHGLNKINFPSQHNPLDRNQEDFFNIKSENIGKENSNNHDLNLNYNGKSYEYNNNKLDDQDTEKEKQIRKEKEKEKRKEKKQEEEKDTRAKTNTEQESILNSKTSYNNFMKFVDEQSLDLNQQKNTNFQIDQTEPKILEHTFVPNLYDRWFVD</sequence>
<evidence type="ECO:0000313" key="3">
    <source>
        <dbReference type="EMBL" id="KAJ3449233.1"/>
    </source>
</evidence>
<feature type="coiled-coil region" evidence="1">
    <location>
        <begin position="255"/>
        <end position="282"/>
    </location>
</feature>
<feature type="compositionally biased region" description="Basic and acidic residues" evidence="2">
    <location>
        <begin position="741"/>
        <end position="779"/>
    </location>
</feature>
<name>A0AAV8A634_9EUKA</name>
<dbReference type="AlphaFoldDB" id="A0AAV8A634"/>
<feature type="region of interest" description="Disordered" evidence="2">
    <location>
        <begin position="714"/>
        <end position="787"/>
    </location>
</feature>
<evidence type="ECO:0000256" key="1">
    <source>
        <dbReference type="SAM" id="Coils"/>
    </source>
</evidence>
<gene>
    <name evidence="3" type="ORF">M0812_05378</name>
</gene>
<feature type="compositionally biased region" description="Basic residues" evidence="2">
    <location>
        <begin position="474"/>
        <end position="485"/>
    </location>
</feature>
<protein>
    <submittedName>
        <fullName evidence="3">Myb-like protein x</fullName>
    </submittedName>
</protein>
<feature type="compositionally biased region" description="Basic and acidic residues" evidence="2">
    <location>
        <begin position="462"/>
        <end position="472"/>
    </location>
</feature>
<feature type="region of interest" description="Disordered" evidence="2">
    <location>
        <begin position="458"/>
        <end position="495"/>
    </location>
</feature>
<evidence type="ECO:0000256" key="2">
    <source>
        <dbReference type="SAM" id="MobiDB-lite"/>
    </source>
</evidence>
<proteinExistence type="predicted"/>
<comment type="caution">
    <text evidence="3">The sequence shown here is derived from an EMBL/GenBank/DDBJ whole genome shotgun (WGS) entry which is preliminary data.</text>
</comment>
<reference evidence="3" key="1">
    <citation type="submission" date="2022-08" db="EMBL/GenBank/DDBJ databases">
        <title>Novel sulphate-reducing endosymbionts in the free-living metamonad Anaeramoeba.</title>
        <authorList>
            <person name="Jerlstrom-Hultqvist J."/>
            <person name="Cepicka I."/>
            <person name="Gallot-Lavallee L."/>
            <person name="Salas-Leiva D."/>
            <person name="Curtis B.A."/>
            <person name="Zahonova K."/>
            <person name="Pipaliya S."/>
            <person name="Dacks J."/>
            <person name="Roger A.J."/>
        </authorList>
    </citation>
    <scope>NUCLEOTIDE SEQUENCE</scope>
    <source>
        <strain evidence="3">Busselton2</strain>
    </source>
</reference>
<keyword evidence="1" id="KW-0175">Coiled coil</keyword>
<feature type="compositionally biased region" description="Basic and acidic residues" evidence="2">
    <location>
        <begin position="22"/>
        <end position="37"/>
    </location>
</feature>
<feature type="region of interest" description="Disordered" evidence="2">
    <location>
        <begin position="1"/>
        <end position="54"/>
    </location>
</feature>